<protein>
    <submittedName>
        <fullName evidence="6">LysR family transcriptional regulator</fullName>
    </submittedName>
</protein>
<dbReference type="EMBL" id="PJCG01000008">
    <property type="protein sequence ID" value="PKI24936.1"/>
    <property type="molecule type" value="Genomic_DNA"/>
</dbReference>
<organism evidence="6 7">
    <name type="scientific">Pseudomonas monteilii</name>
    <dbReference type="NCBI Taxonomy" id="76759"/>
    <lineage>
        <taxon>Bacteria</taxon>
        <taxon>Pseudomonadati</taxon>
        <taxon>Pseudomonadota</taxon>
        <taxon>Gammaproteobacteria</taxon>
        <taxon>Pseudomonadales</taxon>
        <taxon>Pseudomonadaceae</taxon>
        <taxon>Pseudomonas</taxon>
    </lineage>
</organism>
<dbReference type="PROSITE" id="PS50931">
    <property type="entry name" value="HTH_LYSR"/>
    <property type="match status" value="1"/>
</dbReference>
<keyword evidence="4" id="KW-0804">Transcription</keyword>
<evidence type="ECO:0000313" key="7">
    <source>
        <dbReference type="Proteomes" id="UP000233399"/>
    </source>
</evidence>
<accession>A0A2N1IW34</accession>
<dbReference type="Gene3D" id="3.40.190.290">
    <property type="match status" value="1"/>
</dbReference>
<dbReference type="PANTHER" id="PTHR30346:SF9">
    <property type="entry name" value="LYSR FAMILY TRANSCRIPTIONAL REGULATOR"/>
    <property type="match status" value="1"/>
</dbReference>
<dbReference type="GO" id="GO:0003677">
    <property type="term" value="F:DNA binding"/>
    <property type="evidence" value="ECO:0007669"/>
    <property type="project" value="UniProtKB-KW"/>
</dbReference>
<dbReference type="Pfam" id="PF00126">
    <property type="entry name" value="HTH_1"/>
    <property type="match status" value="1"/>
</dbReference>
<keyword evidence="3" id="KW-0238">DNA-binding</keyword>
<reference evidence="6 7" key="1">
    <citation type="submission" date="2017-12" db="EMBL/GenBank/DDBJ databases">
        <title>Isolation and characterization of an aerobic denitrifying Pseudomonas monteilii CY06 from aquaculture ponds.</title>
        <authorList>
            <person name="Ma Q."/>
            <person name="Cai Y."/>
            <person name="He Z."/>
        </authorList>
    </citation>
    <scope>NUCLEOTIDE SEQUENCE [LARGE SCALE GENOMIC DNA]</scope>
    <source>
        <strain evidence="6 7">CY06</strain>
    </source>
</reference>
<dbReference type="InterPro" id="IPR005119">
    <property type="entry name" value="LysR_subst-bd"/>
</dbReference>
<dbReference type="InterPro" id="IPR036388">
    <property type="entry name" value="WH-like_DNA-bd_sf"/>
</dbReference>
<feature type="domain" description="HTH lysR-type" evidence="5">
    <location>
        <begin position="1"/>
        <end position="58"/>
    </location>
</feature>
<evidence type="ECO:0000256" key="1">
    <source>
        <dbReference type="ARBA" id="ARBA00009437"/>
    </source>
</evidence>
<dbReference type="GO" id="GO:0003700">
    <property type="term" value="F:DNA-binding transcription factor activity"/>
    <property type="evidence" value="ECO:0007669"/>
    <property type="project" value="InterPro"/>
</dbReference>
<sequence>MIVRNFEYLLALYREGHYGNAARICNVSQPTLSSGIRQLEKDMGVEIVRHGRRYDGLTLEGYRVLALAQKMSDDCRALDRELAALRSGFEGELRLGIVPGTTSISPILSAALAEKFPLLQQTISTASPCSLLQGIKSNGLDVALMHLESTCMEDFDTRVLHKERLFLFGCFGLELPASVTWEDVLSRQLCLLASTFSVAVESRLEQSKMRSVVTDSVSVLVSHISTGRFFAVLPQSLANNFLHVANVRAVVITGTPSHCTIALVAGKNSFESASVRAFLEVASSPELAIPVRAIMSIHRRLRAKD</sequence>
<dbReference type="Gene3D" id="1.10.10.10">
    <property type="entry name" value="Winged helix-like DNA-binding domain superfamily/Winged helix DNA-binding domain"/>
    <property type="match status" value="1"/>
</dbReference>
<dbReference type="InterPro" id="IPR000847">
    <property type="entry name" value="LysR_HTH_N"/>
</dbReference>
<dbReference type="Pfam" id="PF03466">
    <property type="entry name" value="LysR_substrate"/>
    <property type="match status" value="1"/>
</dbReference>
<gene>
    <name evidence="6" type="ORF">CXB65_06570</name>
</gene>
<dbReference type="CDD" id="cd05466">
    <property type="entry name" value="PBP2_LTTR_substrate"/>
    <property type="match status" value="1"/>
</dbReference>
<proteinExistence type="inferred from homology"/>
<comment type="caution">
    <text evidence="6">The sequence shown here is derived from an EMBL/GenBank/DDBJ whole genome shotgun (WGS) entry which is preliminary data.</text>
</comment>
<name>A0A2N1IW34_9PSED</name>
<dbReference type="Proteomes" id="UP000233399">
    <property type="component" value="Unassembled WGS sequence"/>
</dbReference>
<evidence type="ECO:0000256" key="2">
    <source>
        <dbReference type="ARBA" id="ARBA00023015"/>
    </source>
</evidence>
<evidence type="ECO:0000259" key="5">
    <source>
        <dbReference type="PROSITE" id="PS50931"/>
    </source>
</evidence>
<dbReference type="GO" id="GO:0032993">
    <property type="term" value="C:protein-DNA complex"/>
    <property type="evidence" value="ECO:0007669"/>
    <property type="project" value="TreeGrafter"/>
</dbReference>
<dbReference type="AlphaFoldDB" id="A0A2N1IW34"/>
<dbReference type="PANTHER" id="PTHR30346">
    <property type="entry name" value="TRANSCRIPTIONAL DUAL REGULATOR HCAR-RELATED"/>
    <property type="match status" value="1"/>
</dbReference>
<dbReference type="SUPFAM" id="SSF46785">
    <property type="entry name" value="Winged helix' DNA-binding domain"/>
    <property type="match status" value="1"/>
</dbReference>
<evidence type="ECO:0000313" key="6">
    <source>
        <dbReference type="EMBL" id="PKI24936.1"/>
    </source>
</evidence>
<keyword evidence="2" id="KW-0805">Transcription regulation</keyword>
<dbReference type="SUPFAM" id="SSF53850">
    <property type="entry name" value="Periplasmic binding protein-like II"/>
    <property type="match status" value="1"/>
</dbReference>
<evidence type="ECO:0000256" key="4">
    <source>
        <dbReference type="ARBA" id="ARBA00023163"/>
    </source>
</evidence>
<dbReference type="RefSeq" id="WP_101196144.1">
    <property type="nucleotide sequence ID" value="NZ_PJCG01000008.1"/>
</dbReference>
<dbReference type="InterPro" id="IPR036390">
    <property type="entry name" value="WH_DNA-bd_sf"/>
</dbReference>
<evidence type="ECO:0000256" key="3">
    <source>
        <dbReference type="ARBA" id="ARBA00023125"/>
    </source>
</evidence>
<comment type="similarity">
    <text evidence="1">Belongs to the LysR transcriptional regulatory family.</text>
</comment>